<keyword evidence="6" id="KW-1003">Cell membrane</keyword>
<reference evidence="7 8" key="1">
    <citation type="submission" date="2015-12" db="EMBL/GenBank/DDBJ databases">
        <authorList>
            <person name="Shamseldin A."/>
            <person name="Moawad H."/>
            <person name="Abd El-Rahim W.M."/>
            <person name="Sadowsky M.J."/>
        </authorList>
    </citation>
    <scope>NUCLEOTIDE SEQUENCE [LARGE SCALE GENOMIC DNA]</scope>
    <source>
        <strain evidence="7 8">SJ5A-1</strain>
    </source>
</reference>
<evidence type="ECO:0000256" key="2">
    <source>
        <dbReference type="ARBA" id="ARBA00007165"/>
    </source>
</evidence>
<evidence type="ECO:0000313" key="7">
    <source>
        <dbReference type="EMBL" id="KUF08774.1"/>
    </source>
</evidence>
<accession>A0A0W7WDX7</accession>
<organism evidence="7 8">
    <name type="scientific">Pseudoponticoccus marisrubri</name>
    <dbReference type="NCBI Taxonomy" id="1685382"/>
    <lineage>
        <taxon>Bacteria</taxon>
        <taxon>Pseudomonadati</taxon>
        <taxon>Pseudomonadota</taxon>
        <taxon>Alphaproteobacteria</taxon>
        <taxon>Rhodobacterales</taxon>
        <taxon>Roseobacteraceae</taxon>
        <taxon>Pseudoponticoccus</taxon>
    </lineage>
</organism>
<dbReference type="GO" id="GO:0005886">
    <property type="term" value="C:plasma membrane"/>
    <property type="evidence" value="ECO:0007669"/>
    <property type="project" value="UniProtKB-SubCell"/>
</dbReference>
<proteinExistence type="inferred from homology"/>
<dbReference type="PROSITE" id="PS50895">
    <property type="entry name" value="SURF1"/>
    <property type="match status" value="1"/>
</dbReference>
<dbReference type="OrthoDB" id="6079986at2"/>
<comment type="similarity">
    <text evidence="2 6">Belongs to the SURF1 family.</text>
</comment>
<dbReference type="Pfam" id="PF02104">
    <property type="entry name" value="SURF1"/>
    <property type="match status" value="1"/>
</dbReference>
<evidence type="ECO:0000256" key="6">
    <source>
        <dbReference type="RuleBase" id="RU363076"/>
    </source>
</evidence>
<comment type="caution">
    <text evidence="7">The sequence shown here is derived from an EMBL/GenBank/DDBJ whole genome shotgun (WGS) entry which is preliminary data.</text>
</comment>
<dbReference type="InterPro" id="IPR002994">
    <property type="entry name" value="Surf1/Shy1"/>
</dbReference>
<dbReference type="EMBL" id="LPXO01000023">
    <property type="protein sequence ID" value="KUF08774.1"/>
    <property type="molecule type" value="Genomic_DNA"/>
</dbReference>
<keyword evidence="3 6" id="KW-0812">Transmembrane</keyword>
<comment type="subcellular location">
    <subcellularLocation>
        <location evidence="6">Cell membrane</location>
        <topology evidence="6">Multi-pass membrane protein</topology>
    </subcellularLocation>
    <subcellularLocation>
        <location evidence="1">Membrane</location>
    </subcellularLocation>
</comment>
<evidence type="ECO:0000256" key="1">
    <source>
        <dbReference type="ARBA" id="ARBA00004370"/>
    </source>
</evidence>
<dbReference type="PANTHER" id="PTHR23427">
    <property type="entry name" value="SURFEIT LOCUS PROTEIN"/>
    <property type="match status" value="1"/>
</dbReference>
<dbReference type="CDD" id="cd06662">
    <property type="entry name" value="SURF1"/>
    <property type="match status" value="1"/>
</dbReference>
<sequence>MQRILAPLAIGLAGAAILVWLGTWQVQRLAWKRGILNEIETTIAGPARPLPDQPDAEAQRYRPVALQGRFDDQTLRVLVSVKRQGAGWRLISPFTTEDGRRILLDRGFLPVAEDIAAPPQGAVEIAGNLHWPDDRNSSTPENAPATNTWYARDIDQMSQRLQTEPLLVIARSVTPPEPDVRPLPVDTSGIPNDHLQYAITWFSLAAVWLLMTGVWIRRRLTGKET</sequence>
<comment type="caution">
    <text evidence="6">Lacks conserved residue(s) required for the propagation of feature annotation.</text>
</comment>
<gene>
    <name evidence="7" type="ORF">AVJ23_20875</name>
</gene>
<dbReference type="PANTHER" id="PTHR23427:SF2">
    <property type="entry name" value="SURFEIT LOCUS PROTEIN 1"/>
    <property type="match status" value="1"/>
</dbReference>
<evidence type="ECO:0000256" key="5">
    <source>
        <dbReference type="ARBA" id="ARBA00023136"/>
    </source>
</evidence>
<dbReference type="STRING" id="1685382.AVJ23_20875"/>
<keyword evidence="5 6" id="KW-0472">Membrane</keyword>
<evidence type="ECO:0000256" key="4">
    <source>
        <dbReference type="ARBA" id="ARBA00022989"/>
    </source>
</evidence>
<dbReference type="InterPro" id="IPR045214">
    <property type="entry name" value="Surf1/Surf4"/>
</dbReference>
<feature type="transmembrane region" description="Helical" evidence="6">
    <location>
        <begin position="195"/>
        <end position="216"/>
    </location>
</feature>
<dbReference type="Proteomes" id="UP000054396">
    <property type="component" value="Unassembled WGS sequence"/>
</dbReference>
<dbReference type="AlphaFoldDB" id="A0A0W7WDX7"/>
<keyword evidence="4 6" id="KW-1133">Transmembrane helix</keyword>
<name>A0A0W7WDX7_9RHOB</name>
<evidence type="ECO:0000313" key="8">
    <source>
        <dbReference type="Proteomes" id="UP000054396"/>
    </source>
</evidence>
<evidence type="ECO:0000256" key="3">
    <source>
        <dbReference type="ARBA" id="ARBA00022692"/>
    </source>
</evidence>
<protein>
    <recommendedName>
        <fullName evidence="6">SURF1-like protein</fullName>
    </recommendedName>
</protein>
<dbReference type="RefSeq" id="WP_058864177.1">
    <property type="nucleotide sequence ID" value="NZ_LPXO01000023.1"/>
</dbReference>
<keyword evidence="8" id="KW-1185">Reference proteome</keyword>